<keyword evidence="1" id="KW-0732">Signal</keyword>
<protein>
    <submittedName>
        <fullName evidence="4">Alginate lyase</fullName>
    </submittedName>
</protein>
<dbReference type="InterPro" id="IPR008929">
    <property type="entry name" value="Chondroitin_lyas"/>
</dbReference>
<keyword evidence="2 4" id="KW-0456">Lyase</keyword>
<dbReference type="GO" id="GO:0016829">
    <property type="term" value="F:lyase activity"/>
    <property type="evidence" value="ECO:0007669"/>
    <property type="project" value="UniProtKB-KW"/>
</dbReference>
<gene>
    <name evidence="4" type="ORF">SK3146_01859</name>
</gene>
<dbReference type="SUPFAM" id="SSF48230">
    <property type="entry name" value="Chondroitin AC/alginate lyase"/>
    <property type="match status" value="1"/>
</dbReference>
<accession>A0ABY4RL22</accession>
<dbReference type="InterPro" id="IPR008397">
    <property type="entry name" value="Alginate_lyase_dom"/>
</dbReference>
<name>A0ABY4RL22_9BACL</name>
<evidence type="ECO:0000313" key="4">
    <source>
        <dbReference type="EMBL" id="UQZ82700.1"/>
    </source>
</evidence>
<dbReference type="EMBL" id="CP027059">
    <property type="protein sequence ID" value="UQZ82700.1"/>
    <property type="molecule type" value="Genomic_DNA"/>
</dbReference>
<proteinExistence type="predicted"/>
<sequence>MVPNDAVQWYFYKEELFLLPFMTSVGRDRLERLFNPDLMIRKAKMSLEAEPVHITDAVAMMSPGNMHDYYSNGDYWWPNPGTPDGLPYIRRDGESNPDNFHSHRILLRQMRTHVARLASAYAVTGQEEFADKAVLFLKRFFLDEETRMNPHLLYAQAIPGVCEGRGIGIIDTLHLIDVPIAVQALLSSPHMCEEVAAGLKLWFADYLRWMSTHANGLEEMNECNNHSVCWFVQAAVFAHFTGNDAMMDFCRKRYKEKLLPDQMDVDGSFPRELARTKPYAYSIFQLDNLVTLCHVLSTPEDNLWAYRLPDGRSIEQGLRFLFPYLVNKESWPYPPDVEAFDGWPAGISSLLFAGLALKRDECVDLWICLDKDPQDTEIRRNMAIREPLLWLLQGRR</sequence>
<dbReference type="Gene3D" id="1.50.10.100">
    <property type="entry name" value="Chondroitin AC/alginate lyase"/>
    <property type="match status" value="1"/>
</dbReference>
<evidence type="ECO:0000256" key="1">
    <source>
        <dbReference type="ARBA" id="ARBA00022729"/>
    </source>
</evidence>
<evidence type="ECO:0000313" key="5">
    <source>
        <dbReference type="Proteomes" id="UP001057134"/>
    </source>
</evidence>
<reference evidence="4" key="2">
    <citation type="journal article" date="2021" name="J Anim Sci Technol">
        <title>Complete genome sequence of Paenibacillus konkukensis sp. nov. SK3146 as a potential probiotic strain.</title>
        <authorList>
            <person name="Jung H.I."/>
            <person name="Park S."/>
            <person name="Niu K.M."/>
            <person name="Lee S.W."/>
            <person name="Kothari D."/>
            <person name="Yi K.J."/>
            <person name="Kim S.K."/>
        </authorList>
    </citation>
    <scope>NUCLEOTIDE SEQUENCE</scope>
    <source>
        <strain evidence="4">SK3146</strain>
    </source>
</reference>
<keyword evidence="5" id="KW-1185">Reference proteome</keyword>
<evidence type="ECO:0000259" key="3">
    <source>
        <dbReference type="Pfam" id="PF05426"/>
    </source>
</evidence>
<feature type="domain" description="Alginate lyase" evidence="3">
    <location>
        <begin position="55"/>
        <end position="331"/>
    </location>
</feature>
<dbReference type="Proteomes" id="UP001057134">
    <property type="component" value="Chromosome"/>
</dbReference>
<reference evidence="4" key="1">
    <citation type="submission" date="2018-02" db="EMBL/GenBank/DDBJ databases">
        <authorList>
            <person name="Kim S.-K."/>
            <person name="Jung H.-I."/>
            <person name="Lee S.-W."/>
        </authorList>
    </citation>
    <scope>NUCLEOTIDE SEQUENCE</scope>
    <source>
        <strain evidence="4">SK3146</strain>
    </source>
</reference>
<dbReference type="Pfam" id="PF05426">
    <property type="entry name" value="Alginate_lyase"/>
    <property type="match status" value="1"/>
</dbReference>
<evidence type="ECO:0000256" key="2">
    <source>
        <dbReference type="ARBA" id="ARBA00023239"/>
    </source>
</evidence>
<organism evidence="4 5">
    <name type="scientific">Paenibacillus konkukensis</name>
    <dbReference type="NCBI Taxonomy" id="2020716"/>
    <lineage>
        <taxon>Bacteria</taxon>
        <taxon>Bacillati</taxon>
        <taxon>Bacillota</taxon>
        <taxon>Bacilli</taxon>
        <taxon>Bacillales</taxon>
        <taxon>Paenibacillaceae</taxon>
        <taxon>Paenibacillus</taxon>
    </lineage>
</organism>